<evidence type="ECO:0000313" key="1">
    <source>
        <dbReference type="EMBL" id="UVN06009.1"/>
    </source>
</evidence>
<evidence type="ECO:0000313" key="2">
    <source>
        <dbReference type="Proteomes" id="UP001160508"/>
    </source>
</evidence>
<accession>A0ABY5T2I3</accession>
<reference evidence="1" key="1">
    <citation type="submission" date="2022-07" db="EMBL/GenBank/DDBJ databases">
        <authorList>
            <person name="Nishijima S."/>
        </authorList>
    </citation>
    <scope>NUCLEOTIDE SEQUENCE</scope>
    <source>
        <strain evidence="1">1827_77749</strain>
    </source>
</reference>
<dbReference type="EMBL" id="OP031061">
    <property type="protein sequence ID" value="UVN06009.1"/>
    <property type="molecule type" value="Genomic_DNA"/>
</dbReference>
<organism evidence="1 2">
    <name type="scientific">Bacteriophage sp</name>
    <dbReference type="NCBI Taxonomy" id="38018"/>
    <lineage>
        <taxon>Viruses</taxon>
    </lineage>
</organism>
<proteinExistence type="predicted"/>
<keyword evidence="2" id="KW-1185">Reference proteome</keyword>
<name>A0ABY5T2I3_9VIRU</name>
<sequence length="63" mass="7466">MEKYYTMVMDLYRDAITGNYQVNQSTEVKKELYCAITASRIKGEKTEVLEDLIKRINELEEKQ</sequence>
<dbReference type="Proteomes" id="UP001160508">
    <property type="component" value="Segment"/>
</dbReference>
<protein>
    <submittedName>
        <fullName evidence="1">Uncharacterized protein</fullName>
    </submittedName>
</protein>